<reference evidence="2" key="1">
    <citation type="submission" date="2021-04" db="EMBL/GenBank/DDBJ databases">
        <title>Isolation and polyphasic classification of algal microorganism.</title>
        <authorList>
            <person name="Wang S."/>
        </authorList>
    </citation>
    <scope>NUCLEOTIDE SEQUENCE</scope>
    <source>
        <strain evidence="2">720a</strain>
    </source>
</reference>
<keyword evidence="3" id="KW-1185">Reference proteome</keyword>
<gene>
    <name evidence="2" type="ORF">KCX74_00365</name>
</gene>
<proteinExistence type="predicted"/>
<organism evidence="2 3">
    <name type="scientific">Virgibacillus salarius</name>
    <dbReference type="NCBI Taxonomy" id="447199"/>
    <lineage>
        <taxon>Bacteria</taxon>
        <taxon>Bacillati</taxon>
        <taxon>Bacillota</taxon>
        <taxon>Bacilli</taxon>
        <taxon>Bacillales</taxon>
        <taxon>Bacillaceae</taxon>
        <taxon>Virgibacillus</taxon>
    </lineage>
</organism>
<evidence type="ECO:0000256" key="1">
    <source>
        <dbReference type="SAM" id="Phobius"/>
    </source>
</evidence>
<evidence type="ECO:0000313" key="2">
    <source>
        <dbReference type="EMBL" id="MBR7794492.1"/>
    </source>
</evidence>
<feature type="transmembrane region" description="Helical" evidence="1">
    <location>
        <begin position="6"/>
        <end position="25"/>
    </location>
</feature>
<comment type="caution">
    <text evidence="2">The sequence shown here is derived from an EMBL/GenBank/DDBJ whole genome shotgun (WGS) entry which is preliminary data.</text>
</comment>
<accession>A0A941I9L6</accession>
<dbReference type="EMBL" id="JAGSOT010000001">
    <property type="protein sequence ID" value="MBR7794492.1"/>
    <property type="molecule type" value="Genomic_DNA"/>
</dbReference>
<evidence type="ECO:0000313" key="3">
    <source>
        <dbReference type="Proteomes" id="UP000675284"/>
    </source>
</evidence>
<protein>
    <submittedName>
        <fullName evidence="2">Uncharacterized protein</fullName>
    </submittedName>
</protein>
<name>A0A941I9L6_9BACI</name>
<keyword evidence="1" id="KW-1133">Transmembrane helix</keyword>
<dbReference type="AlphaFoldDB" id="A0A941I9L6"/>
<keyword evidence="1" id="KW-0472">Membrane</keyword>
<dbReference type="RefSeq" id="WP_026681579.1">
    <property type="nucleotide sequence ID" value="NZ_BAAACY010000078.1"/>
</dbReference>
<sequence>MKLIFYFFILALIVFLNIGLYLPFLKGDEEDICSNINRLKKYKWFQDLLNNKNYKELIVYDKDVRKVIGKFSGNKIDSKLFQNIYRKKLHNTLHQKSNRLA</sequence>
<keyword evidence="1" id="KW-0812">Transmembrane</keyword>
<dbReference type="Proteomes" id="UP000675284">
    <property type="component" value="Unassembled WGS sequence"/>
</dbReference>